<evidence type="ECO:0000256" key="1">
    <source>
        <dbReference type="SAM" id="Phobius"/>
    </source>
</evidence>
<comment type="caution">
    <text evidence="2">The sequence shown here is derived from an EMBL/GenBank/DDBJ whole genome shotgun (WGS) entry which is preliminary data.</text>
</comment>
<name>A0A0A1VSE4_MICAE</name>
<reference evidence="3" key="1">
    <citation type="journal article" date="2015" name="Genome">
        <title>Whole Genome Sequence of the Non-Microcystin-Producing Microcystis aeruginosa Strain NIES-44.</title>
        <authorList>
            <person name="Okano K."/>
            <person name="Miyata N."/>
            <person name="Ozaki Y."/>
        </authorList>
    </citation>
    <scope>NUCLEOTIDE SEQUENCE [LARGE SCALE GENOMIC DNA]</scope>
    <source>
        <strain evidence="3">NIES-44</strain>
    </source>
</reference>
<protein>
    <recommendedName>
        <fullName evidence="4">DUF3352 domain-containing protein</fullName>
    </recommendedName>
</protein>
<keyword evidence="1" id="KW-0812">Transmembrane</keyword>
<evidence type="ECO:0000313" key="3">
    <source>
        <dbReference type="Proteomes" id="UP000030321"/>
    </source>
</evidence>
<sequence length="559" mass="61360">MKLRSFFYILGATVIILLGVATASFAWILADSPLSLLKGGVMREPTAAIFVPKQAPVMVSLLVNPERLESFGQLIATPANRRRSHQQIKDLEKTLLGKTGLNYQKEIKPWLGEEITLAVTSLDFDRDTDNGIQPGYLLAIQSKDGERAKEFLQASYSKQAVSGKFDLVFELYKGVNLIYQRPLTAGDNNRFLASAVVGDTVLFANNIKVLREALNNVQVPDLNLKNSPDYREALKNITEPRIAIVYGNLPPLSAWIANQPVPESPEAKQRLATAFTLKSGGIVAQTALIGVLGQDDQAPILSSPVGALSFIGENSLLVAASRDLNRFWTQVEEGLEADSPLQELITQVLNRFQSPLGLNLPEDVFSWVRGEYSLALVPSSKGMEPDSVFLGERVMGVEVDSAIEHLDELARSRGYNVVNLPLLDRTVTAWTKLTTAVPEGKAQLETLVTGVHTRVDNYEIIASSVEAMGLALSAQKNPILSSGKFRQAITALPAENDGYFYVDWRQLQPVIEAKFPIVRVLELSIKPLFNNLRSLTISSQGSENSVRRGTIFFNLGVKS</sequence>
<dbReference type="RefSeq" id="WP_045358544.1">
    <property type="nucleotide sequence ID" value="NZ_BBPA01000025.1"/>
</dbReference>
<feature type="transmembrane region" description="Helical" evidence="1">
    <location>
        <begin position="7"/>
        <end position="30"/>
    </location>
</feature>
<keyword evidence="1" id="KW-0472">Membrane</keyword>
<gene>
    <name evidence="2" type="ORF">N44_01315</name>
</gene>
<proteinExistence type="predicted"/>
<dbReference type="Proteomes" id="UP000030321">
    <property type="component" value="Unassembled WGS sequence"/>
</dbReference>
<keyword evidence="1" id="KW-1133">Transmembrane helix</keyword>
<dbReference type="AlphaFoldDB" id="A0A0A1VSE4"/>
<dbReference type="InterPro" id="IPR021787">
    <property type="entry name" value="DUF3352"/>
</dbReference>
<accession>A0A0A1VSE4</accession>
<evidence type="ECO:0000313" key="2">
    <source>
        <dbReference type="EMBL" id="GAL92757.1"/>
    </source>
</evidence>
<dbReference type="EMBL" id="BBPA01000025">
    <property type="protein sequence ID" value="GAL92757.1"/>
    <property type="molecule type" value="Genomic_DNA"/>
</dbReference>
<evidence type="ECO:0008006" key="4">
    <source>
        <dbReference type="Google" id="ProtNLM"/>
    </source>
</evidence>
<dbReference type="Pfam" id="PF11832">
    <property type="entry name" value="DUF3352"/>
    <property type="match status" value="1"/>
</dbReference>
<organism evidence="2 3">
    <name type="scientific">Microcystis aeruginosa NIES-44</name>
    <dbReference type="NCBI Taxonomy" id="449439"/>
    <lineage>
        <taxon>Bacteria</taxon>
        <taxon>Bacillati</taxon>
        <taxon>Cyanobacteriota</taxon>
        <taxon>Cyanophyceae</taxon>
        <taxon>Oscillatoriophycideae</taxon>
        <taxon>Chroococcales</taxon>
        <taxon>Microcystaceae</taxon>
        <taxon>Microcystis</taxon>
    </lineage>
</organism>